<dbReference type="PROSITE" id="PS50879">
    <property type="entry name" value="RNASE_H_1"/>
    <property type="match status" value="1"/>
</dbReference>
<reference evidence="3" key="1">
    <citation type="journal article" date="2017" name="Nat. Ecol. Evol.">
        <title>Genome expansion and lineage-specific genetic innovations in the forest pathogenic fungi Armillaria.</title>
        <authorList>
            <person name="Sipos G."/>
            <person name="Prasanna A.N."/>
            <person name="Walter M.C."/>
            <person name="O'Connor E."/>
            <person name="Balint B."/>
            <person name="Krizsan K."/>
            <person name="Kiss B."/>
            <person name="Hess J."/>
            <person name="Varga T."/>
            <person name="Slot J."/>
            <person name="Riley R."/>
            <person name="Boka B."/>
            <person name="Rigling D."/>
            <person name="Barry K."/>
            <person name="Lee J."/>
            <person name="Mihaltcheva S."/>
            <person name="LaButti K."/>
            <person name="Lipzen A."/>
            <person name="Waldron R."/>
            <person name="Moloney N.M."/>
            <person name="Sperisen C."/>
            <person name="Kredics L."/>
            <person name="Vagvoelgyi C."/>
            <person name="Patrignani A."/>
            <person name="Fitzpatrick D."/>
            <person name="Nagy I."/>
            <person name="Doyle S."/>
            <person name="Anderson J.B."/>
            <person name="Grigoriev I.V."/>
            <person name="Gueldener U."/>
            <person name="Muensterkoetter M."/>
            <person name="Nagy L.G."/>
        </authorList>
    </citation>
    <scope>NUCLEOTIDE SEQUENCE [LARGE SCALE GENOMIC DNA]</scope>
    <source>
        <strain evidence="3">28-4</strain>
    </source>
</reference>
<dbReference type="GO" id="GO:0003676">
    <property type="term" value="F:nucleic acid binding"/>
    <property type="evidence" value="ECO:0007669"/>
    <property type="project" value="InterPro"/>
</dbReference>
<dbReference type="InterPro" id="IPR036397">
    <property type="entry name" value="RNaseH_sf"/>
</dbReference>
<feature type="non-terminal residue" evidence="2">
    <location>
        <position position="1"/>
    </location>
</feature>
<dbReference type="Proteomes" id="UP000218334">
    <property type="component" value="Unassembled WGS sequence"/>
</dbReference>
<dbReference type="GO" id="GO:0004523">
    <property type="term" value="F:RNA-DNA hybrid ribonuclease activity"/>
    <property type="evidence" value="ECO:0007669"/>
    <property type="project" value="InterPro"/>
</dbReference>
<feature type="domain" description="RNase H type-1" evidence="1">
    <location>
        <begin position="1"/>
        <end position="28"/>
    </location>
</feature>
<dbReference type="STRING" id="1076256.A0A2H3BKD3"/>
<protein>
    <recommendedName>
        <fullName evidence="1">RNase H type-1 domain-containing protein</fullName>
    </recommendedName>
</protein>
<organism evidence="2 3">
    <name type="scientific">Armillaria solidipes</name>
    <dbReference type="NCBI Taxonomy" id="1076256"/>
    <lineage>
        <taxon>Eukaryota</taxon>
        <taxon>Fungi</taxon>
        <taxon>Dikarya</taxon>
        <taxon>Basidiomycota</taxon>
        <taxon>Agaricomycotina</taxon>
        <taxon>Agaricomycetes</taxon>
        <taxon>Agaricomycetidae</taxon>
        <taxon>Agaricales</taxon>
        <taxon>Marasmiineae</taxon>
        <taxon>Physalacriaceae</taxon>
        <taxon>Armillaria</taxon>
    </lineage>
</organism>
<proteinExistence type="predicted"/>
<evidence type="ECO:0000313" key="3">
    <source>
        <dbReference type="Proteomes" id="UP000218334"/>
    </source>
</evidence>
<evidence type="ECO:0000259" key="1">
    <source>
        <dbReference type="PROSITE" id="PS50879"/>
    </source>
</evidence>
<dbReference type="InterPro" id="IPR002156">
    <property type="entry name" value="RNaseH_domain"/>
</dbReference>
<dbReference type="SUPFAM" id="SSF53098">
    <property type="entry name" value="Ribonuclease H-like"/>
    <property type="match status" value="1"/>
</dbReference>
<dbReference type="AlphaFoldDB" id="A0A2H3BKD3"/>
<feature type="non-terminal residue" evidence="2">
    <location>
        <position position="85"/>
    </location>
</feature>
<sequence length="85" mass="9149">RIRIQWVPGHVGVEGNENADIGAKEAAQGSSTPLATHSILSQPLPRNKAAAIASYTKASKQTWAEQWKTSTNGKFTRCFDDAPPS</sequence>
<keyword evidence="3" id="KW-1185">Reference proteome</keyword>
<dbReference type="InterPro" id="IPR012337">
    <property type="entry name" value="RNaseH-like_sf"/>
</dbReference>
<dbReference type="EMBL" id="KZ293424">
    <property type="protein sequence ID" value="PBK71325.1"/>
    <property type="molecule type" value="Genomic_DNA"/>
</dbReference>
<dbReference type="Gene3D" id="3.30.420.10">
    <property type="entry name" value="Ribonuclease H-like superfamily/Ribonuclease H"/>
    <property type="match status" value="1"/>
</dbReference>
<accession>A0A2H3BKD3</accession>
<gene>
    <name evidence="2" type="ORF">ARMSODRAFT_844272</name>
</gene>
<name>A0A2H3BKD3_9AGAR</name>
<evidence type="ECO:0000313" key="2">
    <source>
        <dbReference type="EMBL" id="PBK71325.1"/>
    </source>
</evidence>